<dbReference type="OrthoDB" id="8678477at2"/>
<dbReference type="Proteomes" id="UP000318199">
    <property type="component" value="Unassembled WGS sequence"/>
</dbReference>
<dbReference type="PANTHER" id="PTHR42928">
    <property type="entry name" value="TRICARBOXYLATE-BINDING PROTEIN"/>
    <property type="match status" value="1"/>
</dbReference>
<proteinExistence type="inferred from homology"/>
<dbReference type="InterPro" id="IPR005064">
    <property type="entry name" value="BUG"/>
</dbReference>
<keyword evidence="2" id="KW-0732">Signal</keyword>
<organism evidence="3 4">
    <name type="scientific">Caenimonas sedimenti</name>
    <dbReference type="NCBI Taxonomy" id="2596921"/>
    <lineage>
        <taxon>Bacteria</taxon>
        <taxon>Pseudomonadati</taxon>
        <taxon>Pseudomonadota</taxon>
        <taxon>Betaproteobacteria</taxon>
        <taxon>Burkholderiales</taxon>
        <taxon>Comamonadaceae</taxon>
        <taxon>Caenimonas</taxon>
    </lineage>
</organism>
<dbReference type="AlphaFoldDB" id="A0A562ZRY6"/>
<dbReference type="SUPFAM" id="SSF53850">
    <property type="entry name" value="Periplasmic binding protein-like II"/>
    <property type="match status" value="1"/>
</dbReference>
<dbReference type="PIRSF" id="PIRSF017082">
    <property type="entry name" value="YflP"/>
    <property type="match status" value="1"/>
</dbReference>
<dbReference type="PANTHER" id="PTHR42928:SF5">
    <property type="entry name" value="BLR1237 PROTEIN"/>
    <property type="match status" value="1"/>
</dbReference>
<dbReference type="CDD" id="cd07012">
    <property type="entry name" value="PBP2_Bug_TTT"/>
    <property type="match status" value="1"/>
</dbReference>
<comment type="caution">
    <text evidence="3">The sequence shown here is derived from an EMBL/GenBank/DDBJ whole genome shotgun (WGS) entry which is preliminary data.</text>
</comment>
<gene>
    <name evidence="3" type="ORF">FN976_10535</name>
</gene>
<dbReference type="Gene3D" id="3.40.190.150">
    <property type="entry name" value="Bordetella uptake gene, domain 1"/>
    <property type="match status" value="1"/>
</dbReference>
<dbReference type="RefSeq" id="WP_145892964.1">
    <property type="nucleotide sequence ID" value="NZ_VOBQ01000008.1"/>
</dbReference>
<evidence type="ECO:0000313" key="4">
    <source>
        <dbReference type="Proteomes" id="UP000318199"/>
    </source>
</evidence>
<feature type="signal peptide" evidence="2">
    <location>
        <begin position="1"/>
        <end position="29"/>
    </location>
</feature>
<protein>
    <submittedName>
        <fullName evidence="3">Tripartite tricarboxylate transporter substrate binding protein</fullName>
    </submittedName>
</protein>
<evidence type="ECO:0000313" key="3">
    <source>
        <dbReference type="EMBL" id="TWO71352.1"/>
    </source>
</evidence>
<sequence>MAPTFSLLRQTLRQLALFTLFALGSWASAAEPYPAKPVRIVVPFGAGGSTDVFARLVAPRLSESLKQNVFVDSMPGADGTIGASAVARAAPDGYTLLMTAASPLTLAPVLQKVPYDPVKDFSPISLMVNLNGVLAVNAALPVRTMQEFAAEARSRPGRISFGAGTSLLRLIGEQLKQSLQADITVVPYKGTGPQLNAVLAGEVDAVVDPFVGISHIKTGKLRPLAVLQSSRSPLLPDVPTLEEAGIKGITLGSWTALLAPAGTPPAIVARLSAEVTRIMALPEVRERLVTLYQEPVGSTPAELAATLETDLAKWRRIAKDSNFKPN</sequence>
<reference evidence="3 4" key="1">
    <citation type="submission" date="2019-07" db="EMBL/GenBank/DDBJ databases">
        <title>Caenimonas sedimenti sp. nov., isolated from activated sludge.</title>
        <authorList>
            <person name="Xu J."/>
        </authorList>
    </citation>
    <scope>NUCLEOTIDE SEQUENCE [LARGE SCALE GENOMIC DNA]</scope>
    <source>
        <strain evidence="3 4">HX-9-20</strain>
    </source>
</reference>
<name>A0A562ZRY6_9BURK</name>
<feature type="chain" id="PRO_5021900235" evidence="2">
    <location>
        <begin position="30"/>
        <end position="326"/>
    </location>
</feature>
<evidence type="ECO:0000256" key="2">
    <source>
        <dbReference type="SAM" id="SignalP"/>
    </source>
</evidence>
<evidence type="ECO:0000256" key="1">
    <source>
        <dbReference type="ARBA" id="ARBA00006987"/>
    </source>
</evidence>
<comment type="similarity">
    <text evidence="1">Belongs to the UPF0065 (bug) family.</text>
</comment>
<dbReference type="EMBL" id="VOBQ01000008">
    <property type="protein sequence ID" value="TWO71352.1"/>
    <property type="molecule type" value="Genomic_DNA"/>
</dbReference>
<accession>A0A562ZRY6</accession>
<dbReference type="Pfam" id="PF03401">
    <property type="entry name" value="TctC"/>
    <property type="match status" value="1"/>
</dbReference>
<dbReference type="Gene3D" id="3.40.190.10">
    <property type="entry name" value="Periplasmic binding protein-like II"/>
    <property type="match status" value="1"/>
</dbReference>
<dbReference type="InterPro" id="IPR042100">
    <property type="entry name" value="Bug_dom1"/>
</dbReference>
<keyword evidence="4" id="KW-1185">Reference proteome</keyword>